<organism evidence="1 2">
    <name type="scientific">Candidatus Uhrbacteria bacterium RIFCSPHIGHO2_12_FULL_60_25</name>
    <dbReference type="NCBI Taxonomy" id="1802399"/>
    <lineage>
        <taxon>Bacteria</taxon>
        <taxon>Candidatus Uhriibacteriota</taxon>
    </lineage>
</organism>
<reference evidence="1 2" key="1">
    <citation type="journal article" date="2016" name="Nat. Commun.">
        <title>Thousands of microbial genomes shed light on interconnected biogeochemical processes in an aquifer system.</title>
        <authorList>
            <person name="Anantharaman K."/>
            <person name="Brown C.T."/>
            <person name="Hug L.A."/>
            <person name="Sharon I."/>
            <person name="Castelle C.J."/>
            <person name="Probst A.J."/>
            <person name="Thomas B.C."/>
            <person name="Singh A."/>
            <person name="Wilkins M.J."/>
            <person name="Karaoz U."/>
            <person name="Brodie E.L."/>
            <person name="Williams K.H."/>
            <person name="Hubbard S.S."/>
            <person name="Banfield J.F."/>
        </authorList>
    </citation>
    <scope>NUCLEOTIDE SEQUENCE [LARGE SCALE GENOMIC DNA]</scope>
</reference>
<evidence type="ECO:0000313" key="1">
    <source>
        <dbReference type="EMBL" id="OGL79505.1"/>
    </source>
</evidence>
<dbReference type="EMBL" id="MGEH01000007">
    <property type="protein sequence ID" value="OGL79505.1"/>
    <property type="molecule type" value="Genomic_DNA"/>
</dbReference>
<dbReference type="STRING" id="1802399.A3E39_00085"/>
<sequence>MMLVTRPNHDPATRYLSAWSLTLISEAKAKNIEVLDLTAHKAIRIHFEGRMKKKSPSFVLLNGHGSEETVTGQNNEVLVRAGENAQMLAGKVTYAVSCDSAARLGKEVGAIPDSVYIGYEKEFAFLQSHGYFGRPSSDPLAKPFMEFSNQVVRGLLKGHEAGKSVERAKEVGRAELNTLLSSSSDPNAQMAAAFLSWDIKYLTCSGVATKRAYSN</sequence>
<evidence type="ECO:0000313" key="2">
    <source>
        <dbReference type="Proteomes" id="UP000176603"/>
    </source>
</evidence>
<comment type="caution">
    <text evidence="1">The sequence shown here is derived from an EMBL/GenBank/DDBJ whole genome shotgun (WGS) entry which is preliminary data.</text>
</comment>
<proteinExistence type="predicted"/>
<name>A0A1F7UMP3_9BACT</name>
<accession>A0A1F7UMP3</accession>
<dbReference type="AlphaFoldDB" id="A0A1F7UMP3"/>
<gene>
    <name evidence="1" type="ORF">A3E39_00085</name>
</gene>
<dbReference type="Proteomes" id="UP000176603">
    <property type="component" value="Unassembled WGS sequence"/>
</dbReference>
<protein>
    <recommendedName>
        <fullName evidence="3">CHAT domain-containing protein</fullName>
    </recommendedName>
</protein>
<evidence type="ECO:0008006" key="3">
    <source>
        <dbReference type="Google" id="ProtNLM"/>
    </source>
</evidence>